<feature type="domain" description="Large ribosomal subunit protein uL30 N-terminal eukaryotes" evidence="2">
    <location>
        <begin position="13"/>
        <end position="84"/>
    </location>
</feature>
<protein>
    <submittedName>
        <fullName evidence="3">60S ribosomal protein L7</fullName>
    </submittedName>
</protein>
<sequence>MAAEEGKKKLPSVPESLLKKRKTFADLKVRRLKRLLVQKKLRKEERKLIYKRAQTYHKEYRQMYRREIRMGRHTRKTFTPLVPALTCLVAAAERGSRGDLTQNGPTSTNPGEDYEESLGAFFRKRETDFQKTCDWALKQFLPDGGPWQQRVPGEIGGGGLEKSLRVSGTLCLPLSWWPLQTGVQEGCRGSPGLSSLEAQQLPSQPALTGHGPTEAGCSGQPKGLRNQSNKREDMAFAHEPLPNELCCLDDNSVTPSEFPI</sequence>
<evidence type="ECO:0000256" key="1">
    <source>
        <dbReference type="SAM" id="MobiDB-lite"/>
    </source>
</evidence>
<keyword evidence="4" id="KW-1185">Reference proteome</keyword>
<keyword evidence="3" id="KW-0687">Ribonucleoprotein</keyword>
<evidence type="ECO:0000313" key="3">
    <source>
        <dbReference type="EMBL" id="KAK9398505.1"/>
    </source>
</evidence>
<dbReference type="GO" id="GO:0000463">
    <property type="term" value="P:maturation of LSU-rRNA from tricistronic rRNA transcript (SSU-rRNA, 5.8S rRNA, LSU-rRNA)"/>
    <property type="evidence" value="ECO:0007669"/>
    <property type="project" value="TreeGrafter"/>
</dbReference>
<dbReference type="PANTHER" id="PTHR11524:SF12">
    <property type="entry name" value="LARGE RIBOSOMAL SUBUNIT PROTEIN UL30"/>
    <property type="match status" value="1"/>
</dbReference>
<gene>
    <name evidence="3" type="ORF">NXF25_013474</name>
</gene>
<feature type="region of interest" description="Disordered" evidence="1">
    <location>
        <begin position="202"/>
        <end position="235"/>
    </location>
</feature>
<dbReference type="GO" id="GO:0022625">
    <property type="term" value="C:cytosolic large ribosomal subunit"/>
    <property type="evidence" value="ECO:0007669"/>
    <property type="project" value="TreeGrafter"/>
</dbReference>
<dbReference type="PANTHER" id="PTHR11524">
    <property type="entry name" value="60S RIBOSOMAL PROTEIN L7"/>
    <property type="match status" value="1"/>
</dbReference>
<accession>A0AAW1B927</accession>
<comment type="caution">
    <text evidence="3">The sequence shown here is derived from an EMBL/GenBank/DDBJ whole genome shotgun (WGS) entry which is preliminary data.</text>
</comment>
<proteinExistence type="predicted"/>
<dbReference type="InterPro" id="IPR012988">
    <property type="entry name" value="Ribosomal_uL30_N_euk"/>
</dbReference>
<evidence type="ECO:0000259" key="2">
    <source>
        <dbReference type="Pfam" id="PF08079"/>
    </source>
</evidence>
<dbReference type="EMBL" id="JAOTOJ010000007">
    <property type="protein sequence ID" value="KAK9398505.1"/>
    <property type="molecule type" value="Genomic_DNA"/>
</dbReference>
<reference evidence="3 4" key="1">
    <citation type="journal article" date="2024" name="Proc. Natl. Acad. Sci. U.S.A.">
        <title>The genetic regulatory architecture and epigenomic basis for age-related changes in rattlesnake venom.</title>
        <authorList>
            <person name="Hogan M.P."/>
            <person name="Holding M.L."/>
            <person name="Nystrom G.S."/>
            <person name="Colston T.J."/>
            <person name="Bartlett D.A."/>
            <person name="Mason A.J."/>
            <person name="Ellsworth S.A."/>
            <person name="Rautsaw R.M."/>
            <person name="Lawrence K.C."/>
            <person name="Strickland J.L."/>
            <person name="He B."/>
            <person name="Fraser P."/>
            <person name="Margres M.J."/>
            <person name="Gilbert D.M."/>
            <person name="Gibbs H.L."/>
            <person name="Parkinson C.L."/>
            <person name="Rokyta D.R."/>
        </authorList>
    </citation>
    <scope>NUCLEOTIDE SEQUENCE [LARGE SCALE GENOMIC DNA]</scope>
    <source>
        <strain evidence="3">DRR0105</strain>
    </source>
</reference>
<dbReference type="GO" id="GO:0003723">
    <property type="term" value="F:RNA binding"/>
    <property type="evidence" value="ECO:0007669"/>
    <property type="project" value="TreeGrafter"/>
</dbReference>
<evidence type="ECO:0000313" key="4">
    <source>
        <dbReference type="Proteomes" id="UP001474421"/>
    </source>
</evidence>
<dbReference type="InterPro" id="IPR039699">
    <property type="entry name" value="Ribosomal_uL30"/>
</dbReference>
<organism evidence="3 4">
    <name type="scientific">Crotalus adamanteus</name>
    <name type="common">Eastern diamondback rattlesnake</name>
    <dbReference type="NCBI Taxonomy" id="8729"/>
    <lineage>
        <taxon>Eukaryota</taxon>
        <taxon>Metazoa</taxon>
        <taxon>Chordata</taxon>
        <taxon>Craniata</taxon>
        <taxon>Vertebrata</taxon>
        <taxon>Euteleostomi</taxon>
        <taxon>Lepidosauria</taxon>
        <taxon>Squamata</taxon>
        <taxon>Bifurcata</taxon>
        <taxon>Unidentata</taxon>
        <taxon>Episquamata</taxon>
        <taxon>Toxicofera</taxon>
        <taxon>Serpentes</taxon>
        <taxon>Colubroidea</taxon>
        <taxon>Viperidae</taxon>
        <taxon>Crotalinae</taxon>
        <taxon>Crotalus</taxon>
    </lineage>
</organism>
<dbReference type="AlphaFoldDB" id="A0AAW1B927"/>
<dbReference type="Pfam" id="PF08079">
    <property type="entry name" value="Ribosomal_L30_N"/>
    <property type="match status" value="1"/>
</dbReference>
<keyword evidence="3" id="KW-0689">Ribosomal protein</keyword>
<dbReference type="GO" id="GO:0003735">
    <property type="term" value="F:structural constituent of ribosome"/>
    <property type="evidence" value="ECO:0007669"/>
    <property type="project" value="TreeGrafter"/>
</dbReference>
<name>A0AAW1B927_CROAD</name>
<dbReference type="Proteomes" id="UP001474421">
    <property type="component" value="Unassembled WGS sequence"/>
</dbReference>